<dbReference type="Gene3D" id="3.40.140.10">
    <property type="entry name" value="Cytidine Deaminase, domain 2"/>
    <property type="match status" value="1"/>
</dbReference>
<dbReference type="PROSITE" id="PS51747">
    <property type="entry name" value="CYT_DCMP_DEAMINASES_2"/>
    <property type="match status" value="1"/>
</dbReference>
<dbReference type="Pfam" id="PF00383">
    <property type="entry name" value="dCMP_cyt_deam_1"/>
    <property type="match status" value="1"/>
</dbReference>
<sequence>MMTSPTDSPETLLEALLSTIEKKIVPLTAAGVSSGSKLFGAAILRKSDLSAVTVATNNEQASPLLHGEINCIQQFFSPPDGTASSQPPRPTTKDCVFVATHEPCSLCLSGITWSGFDNFYYLFTYEDSRDRFGIPYDIQILQEVFRVRAVDDVHERDENLARRPLYNSRNKFFAAKSFAVLVDEISGGEEEKRKWRGEIERVKRLYDGLSETYQEGKSQGVESASVWK</sequence>
<dbReference type="GeneID" id="92099212"/>
<reference evidence="2 3" key="1">
    <citation type="submission" date="2023-01" db="EMBL/GenBank/DDBJ databases">
        <title>Analysis of 21 Apiospora genomes using comparative genomics revels a genus with tremendous synthesis potential of carbohydrate active enzymes and secondary metabolites.</title>
        <authorList>
            <person name="Sorensen T."/>
        </authorList>
    </citation>
    <scope>NUCLEOTIDE SEQUENCE [LARGE SCALE GENOMIC DNA]</scope>
    <source>
        <strain evidence="2 3">CBS 135458</strain>
    </source>
</reference>
<dbReference type="InterPro" id="IPR002125">
    <property type="entry name" value="CMP_dCMP_dom"/>
</dbReference>
<evidence type="ECO:0000313" key="3">
    <source>
        <dbReference type="Proteomes" id="UP001480595"/>
    </source>
</evidence>
<accession>A0ABR1SUG3</accession>
<dbReference type="InterPro" id="IPR016193">
    <property type="entry name" value="Cytidine_deaminase-like"/>
</dbReference>
<dbReference type="SUPFAM" id="SSF53927">
    <property type="entry name" value="Cytidine deaminase-like"/>
    <property type="match status" value="1"/>
</dbReference>
<organism evidence="2 3">
    <name type="scientific">Apiospora phragmitis</name>
    <dbReference type="NCBI Taxonomy" id="2905665"/>
    <lineage>
        <taxon>Eukaryota</taxon>
        <taxon>Fungi</taxon>
        <taxon>Dikarya</taxon>
        <taxon>Ascomycota</taxon>
        <taxon>Pezizomycotina</taxon>
        <taxon>Sordariomycetes</taxon>
        <taxon>Xylariomycetidae</taxon>
        <taxon>Amphisphaeriales</taxon>
        <taxon>Apiosporaceae</taxon>
        <taxon>Apiospora</taxon>
    </lineage>
</organism>
<dbReference type="RefSeq" id="XP_066707825.1">
    <property type="nucleotide sequence ID" value="XM_066866149.1"/>
</dbReference>
<protein>
    <submittedName>
        <fullName evidence="2">Cytidine and deoxycytidylate deaminase zinc-binding region</fullName>
    </submittedName>
</protein>
<keyword evidence="3" id="KW-1185">Reference proteome</keyword>
<comment type="caution">
    <text evidence="2">The sequence shown here is derived from an EMBL/GenBank/DDBJ whole genome shotgun (WGS) entry which is preliminary data.</text>
</comment>
<name>A0ABR1SUG3_9PEZI</name>
<evidence type="ECO:0000313" key="2">
    <source>
        <dbReference type="EMBL" id="KAK8037973.1"/>
    </source>
</evidence>
<dbReference type="Proteomes" id="UP001480595">
    <property type="component" value="Unassembled WGS sequence"/>
</dbReference>
<proteinExistence type="predicted"/>
<feature type="domain" description="CMP/dCMP-type deaminase" evidence="1">
    <location>
        <begin position="7"/>
        <end position="135"/>
    </location>
</feature>
<evidence type="ECO:0000259" key="1">
    <source>
        <dbReference type="PROSITE" id="PS51747"/>
    </source>
</evidence>
<dbReference type="EMBL" id="JAQQWL010000016">
    <property type="protein sequence ID" value="KAK8037973.1"/>
    <property type="molecule type" value="Genomic_DNA"/>
</dbReference>
<gene>
    <name evidence="2" type="ORF">PG994_014740</name>
</gene>